<evidence type="ECO:0000259" key="1">
    <source>
        <dbReference type="Pfam" id="PF13482"/>
    </source>
</evidence>
<proteinExistence type="predicted"/>
<organism evidence="2">
    <name type="scientific">Corynebacterium glutamicum (strain R)</name>
    <dbReference type="NCBI Taxonomy" id="340322"/>
    <lineage>
        <taxon>Bacteria</taxon>
        <taxon>Bacillati</taxon>
        <taxon>Actinomycetota</taxon>
        <taxon>Actinomycetes</taxon>
        <taxon>Mycobacteriales</taxon>
        <taxon>Corynebacteriaceae</taxon>
        <taxon>Corynebacterium</taxon>
    </lineage>
</organism>
<name>A0AB72VFV7_CORGB</name>
<feature type="domain" description="YprB ribonuclease H-like" evidence="1">
    <location>
        <begin position="416"/>
        <end position="494"/>
    </location>
</feature>
<dbReference type="AlphaFoldDB" id="A0AB72VFV7"/>
<accession>A0AB72VFV7</accession>
<protein>
    <recommendedName>
        <fullName evidence="1">YprB ribonuclease H-like domain-containing protein</fullName>
    </recommendedName>
</protein>
<dbReference type="NCBIfam" id="TIGR03491">
    <property type="entry name" value="TM0106 family RecB-like putative nuclease"/>
    <property type="match status" value="1"/>
</dbReference>
<dbReference type="Pfam" id="PF13482">
    <property type="entry name" value="RNase_H_2"/>
    <property type="match status" value="1"/>
</dbReference>
<gene>
    <name evidence="2" type="ordered locus">cgR_2835</name>
</gene>
<sequence>MGRMQSERLTPSDLVGCRYRQVQRINFPEISPLPATMQRRARREVGLAEVLDRLPEQPKKRGRIPFTRADLDNDAELAEFDTLEAIAAGDTLITGAVFTGTLEGVAWEVQVDVLVRNPDGTYMPVMVSNHRVARPDPHKTMQGIAVTRLGLGQPLEVKATLRHHTIDGYRLTLALMGLEEAGAAPESSIGAVVGQDRDWAYLVDVTRYAPAAHRALLTPAPTAPRRVKECATCRFWPKCEPELKAADDISLFLTGDRADTYREKGINTTTALIDANLGEISHVAAAWRAEIPVLRREAHTSAPRFDVEIDVDVEAYLDLGAYLWGAWDGKTYIPFVIWSDLGEAAEGENFARFWSWLKSRRDKARQQGQTFGVFCYASNGENHWMLSTARRFFGKVKGVPDEQEIRSFISSDQWNDMFAVARSQLVGPGGLGLKQLAPAAGFHWEEEDFAGEDSLHAYLIASTAAEPEAEAARAQLLSYNGDDCRATAAVRHWLRQGARTAPVLGSI</sequence>
<dbReference type="InterPro" id="IPR019993">
    <property type="entry name" value="RecB_nuclease_TM0106_put"/>
</dbReference>
<dbReference type="InterPro" id="IPR038720">
    <property type="entry name" value="YprB_RNase_H-like_dom"/>
</dbReference>
<dbReference type="KEGG" id="cgt:cgR_2835"/>
<evidence type="ECO:0000313" key="2">
    <source>
        <dbReference type="EMBL" id="BAF55854.1"/>
    </source>
</evidence>
<reference evidence="2" key="1">
    <citation type="journal article" date="2007" name="Microbiology">
        <title>Comparative analysis of the Corynebacterium glutamicum group and complete genome sequence of strain R.</title>
        <authorList>
            <person name="Yukawa H."/>
            <person name="Omumasaba C.A."/>
            <person name="Nonaka H."/>
            <person name="Kos P."/>
            <person name="Okai N."/>
            <person name="Suzuki N."/>
            <person name="Suda M."/>
            <person name="Tsuge Y."/>
            <person name="Watanabe J."/>
            <person name="Ikeda Y."/>
            <person name="Vertes A.A."/>
            <person name="Inui M."/>
        </authorList>
    </citation>
    <scope>NUCLEOTIDE SEQUENCE</scope>
    <source>
        <strain evidence="2">R</strain>
    </source>
</reference>
<dbReference type="EMBL" id="AP009044">
    <property type="protein sequence ID" value="BAF55854.1"/>
    <property type="molecule type" value="Genomic_DNA"/>
</dbReference>
<dbReference type="Proteomes" id="UP000006698">
    <property type="component" value="Chromosome"/>
</dbReference>